<evidence type="ECO:0000313" key="2">
    <source>
        <dbReference type="EMBL" id="KIK35479.1"/>
    </source>
</evidence>
<dbReference type="InParanoid" id="A0A0D0ABR0"/>
<sequence length="70" mass="7820">MENMQSNNSSKGSSKASRSLRSLVRRNKKKDADSEDRTPLLSPEGKHVSPPESPVEFSPTDNGLYYIPNR</sequence>
<evidence type="ECO:0000256" key="1">
    <source>
        <dbReference type="SAM" id="MobiDB-lite"/>
    </source>
</evidence>
<accession>A0A0D0ABR0</accession>
<dbReference type="EMBL" id="KN835619">
    <property type="protein sequence ID" value="KIK35479.1"/>
    <property type="molecule type" value="Genomic_DNA"/>
</dbReference>
<evidence type="ECO:0000313" key="3">
    <source>
        <dbReference type="Proteomes" id="UP000054485"/>
    </source>
</evidence>
<reference evidence="2 3" key="1">
    <citation type="submission" date="2014-04" db="EMBL/GenBank/DDBJ databases">
        <authorList>
            <consortium name="DOE Joint Genome Institute"/>
            <person name="Kuo A."/>
            <person name="Ruytinx J."/>
            <person name="Rineau F."/>
            <person name="Colpaert J."/>
            <person name="Kohler A."/>
            <person name="Nagy L.G."/>
            <person name="Floudas D."/>
            <person name="Copeland A."/>
            <person name="Barry K.W."/>
            <person name="Cichocki N."/>
            <person name="Veneault-Fourrey C."/>
            <person name="LaButti K."/>
            <person name="Lindquist E.A."/>
            <person name="Lipzen A."/>
            <person name="Lundell T."/>
            <person name="Morin E."/>
            <person name="Murat C."/>
            <person name="Sun H."/>
            <person name="Tunlid A."/>
            <person name="Henrissat B."/>
            <person name="Grigoriev I.V."/>
            <person name="Hibbett D.S."/>
            <person name="Martin F."/>
            <person name="Nordberg H.P."/>
            <person name="Cantor M.N."/>
            <person name="Hua S.X."/>
        </authorList>
    </citation>
    <scope>NUCLEOTIDE SEQUENCE [LARGE SCALE GENOMIC DNA]</scope>
    <source>
        <strain evidence="2 3">UH-Slu-Lm8-n1</strain>
    </source>
</reference>
<protein>
    <submittedName>
        <fullName evidence="2">Uncharacterized protein</fullName>
    </submittedName>
</protein>
<organism evidence="2 3">
    <name type="scientific">Suillus luteus UH-Slu-Lm8-n1</name>
    <dbReference type="NCBI Taxonomy" id="930992"/>
    <lineage>
        <taxon>Eukaryota</taxon>
        <taxon>Fungi</taxon>
        <taxon>Dikarya</taxon>
        <taxon>Basidiomycota</taxon>
        <taxon>Agaricomycotina</taxon>
        <taxon>Agaricomycetes</taxon>
        <taxon>Agaricomycetidae</taxon>
        <taxon>Boletales</taxon>
        <taxon>Suillineae</taxon>
        <taxon>Suillaceae</taxon>
        <taxon>Suillus</taxon>
    </lineage>
</organism>
<reference evidence="3" key="2">
    <citation type="submission" date="2015-01" db="EMBL/GenBank/DDBJ databases">
        <title>Evolutionary Origins and Diversification of the Mycorrhizal Mutualists.</title>
        <authorList>
            <consortium name="DOE Joint Genome Institute"/>
            <consortium name="Mycorrhizal Genomics Consortium"/>
            <person name="Kohler A."/>
            <person name="Kuo A."/>
            <person name="Nagy L.G."/>
            <person name="Floudas D."/>
            <person name="Copeland A."/>
            <person name="Barry K.W."/>
            <person name="Cichocki N."/>
            <person name="Veneault-Fourrey C."/>
            <person name="LaButti K."/>
            <person name="Lindquist E.A."/>
            <person name="Lipzen A."/>
            <person name="Lundell T."/>
            <person name="Morin E."/>
            <person name="Murat C."/>
            <person name="Riley R."/>
            <person name="Ohm R."/>
            <person name="Sun H."/>
            <person name="Tunlid A."/>
            <person name="Henrissat B."/>
            <person name="Grigoriev I.V."/>
            <person name="Hibbett D.S."/>
            <person name="Martin F."/>
        </authorList>
    </citation>
    <scope>NUCLEOTIDE SEQUENCE [LARGE SCALE GENOMIC DNA]</scope>
    <source>
        <strain evidence="3">UH-Slu-Lm8-n1</strain>
    </source>
</reference>
<feature type="compositionally biased region" description="Basic and acidic residues" evidence="1">
    <location>
        <begin position="30"/>
        <end position="49"/>
    </location>
</feature>
<proteinExistence type="predicted"/>
<dbReference type="HOGENOM" id="CLU_2759510_0_0_1"/>
<keyword evidence="3" id="KW-1185">Reference proteome</keyword>
<name>A0A0D0ABR0_9AGAM</name>
<dbReference type="AlphaFoldDB" id="A0A0D0ABR0"/>
<gene>
    <name evidence="2" type="ORF">CY34DRAFT_571177</name>
</gene>
<dbReference type="Proteomes" id="UP000054485">
    <property type="component" value="Unassembled WGS sequence"/>
</dbReference>
<feature type="compositionally biased region" description="Low complexity" evidence="1">
    <location>
        <begin position="1"/>
        <end position="22"/>
    </location>
</feature>
<feature type="region of interest" description="Disordered" evidence="1">
    <location>
        <begin position="1"/>
        <end position="70"/>
    </location>
</feature>
<feature type="compositionally biased region" description="Low complexity" evidence="1">
    <location>
        <begin position="50"/>
        <end position="59"/>
    </location>
</feature>